<evidence type="ECO:0000313" key="2">
    <source>
        <dbReference type="EMBL" id="GFT98013.1"/>
    </source>
</evidence>
<dbReference type="InterPro" id="IPR027417">
    <property type="entry name" value="P-loop_NTPase"/>
</dbReference>
<feature type="non-terminal residue" evidence="2">
    <location>
        <position position="1"/>
    </location>
</feature>
<dbReference type="PANTHER" id="PTHR10704:SF44">
    <property type="entry name" value="LD35051P-RELATED"/>
    <property type="match status" value="1"/>
</dbReference>
<keyword evidence="3" id="KW-1185">Reference proteome</keyword>
<dbReference type="SUPFAM" id="SSF52540">
    <property type="entry name" value="P-loop containing nucleoside triphosphate hydrolases"/>
    <property type="match status" value="1"/>
</dbReference>
<evidence type="ECO:0000256" key="1">
    <source>
        <dbReference type="SAM" id="MobiDB-lite"/>
    </source>
</evidence>
<sequence length="387" mass="44517">QYRSKEPTSPSPFQSKPACINGIAKGLNCDNEKRKSTTKVNKIKPTTKKGKTKKPAKAPNLENVHILPKIAPIKAEDLISKKSDKISQKSPGNIQKVLILSYFESGPPQIDDILSNHPDIFYFHEPLYPFDTTPSKDGEEPISRRFIGEATEYLSDLFDCKIIDSKLGYSEDIVKKMAKKAFSFCRDQQRNISECVQHLCQSKPVVLAKTIRVYIQDVHAFLMRNRGSAKLIILQQDPRVNLHMRNRKTHPGWTTGSDMFFQGRSLCSRMLHDAQNARRLEGSGHKNFYRVVLYEHFLKNPENILRGILSYIGINSEPETVKEILRSANVYKHLRRVNLNKWEWIPDDDAGLNVDKACTFFYKYSLYNPMMQKPGVVQRYNLCQYCD</sequence>
<organism evidence="2 3">
    <name type="scientific">Nephila pilipes</name>
    <name type="common">Giant wood spider</name>
    <name type="synonym">Nephila maculata</name>
    <dbReference type="NCBI Taxonomy" id="299642"/>
    <lineage>
        <taxon>Eukaryota</taxon>
        <taxon>Metazoa</taxon>
        <taxon>Ecdysozoa</taxon>
        <taxon>Arthropoda</taxon>
        <taxon>Chelicerata</taxon>
        <taxon>Arachnida</taxon>
        <taxon>Araneae</taxon>
        <taxon>Araneomorphae</taxon>
        <taxon>Entelegynae</taxon>
        <taxon>Araneoidea</taxon>
        <taxon>Nephilidae</taxon>
        <taxon>Nephila</taxon>
    </lineage>
</organism>
<dbReference type="AlphaFoldDB" id="A0A8X6UD36"/>
<feature type="region of interest" description="Disordered" evidence="1">
    <location>
        <begin position="30"/>
        <end position="58"/>
    </location>
</feature>
<proteinExistence type="predicted"/>
<reference evidence="2" key="1">
    <citation type="submission" date="2020-08" db="EMBL/GenBank/DDBJ databases">
        <title>Multicomponent nature underlies the extraordinary mechanical properties of spider dragline silk.</title>
        <authorList>
            <person name="Kono N."/>
            <person name="Nakamura H."/>
            <person name="Mori M."/>
            <person name="Yoshida Y."/>
            <person name="Ohtoshi R."/>
            <person name="Malay A.D."/>
            <person name="Moran D.A.P."/>
            <person name="Tomita M."/>
            <person name="Numata K."/>
            <person name="Arakawa K."/>
        </authorList>
    </citation>
    <scope>NUCLEOTIDE SEQUENCE</scope>
</reference>
<name>A0A8X6UD36_NEPPI</name>
<protein>
    <recommendedName>
        <fullName evidence="4">Sulfotransferase</fullName>
    </recommendedName>
</protein>
<dbReference type="Proteomes" id="UP000887013">
    <property type="component" value="Unassembled WGS sequence"/>
</dbReference>
<dbReference type="Gene3D" id="3.40.50.300">
    <property type="entry name" value="P-loop containing nucleotide triphosphate hydrolases"/>
    <property type="match status" value="1"/>
</dbReference>
<dbReference type="GO" id="GO:0006790">
    <property type="term" value="P:sulfur compound metabolic process"/>
    <property type="evidence" value="ECO:0007669"/>
    <property type="project" value="TreeGrafter"/>
</dbReference>
<evidence type="ECO:0008006" key="4">
    <source>
        <dbReference type="Google" id="ProtNLM"/>
    </source>
</evidence>
<gene>
    <name evidence="2" type="primary">AVEN_272529_1</name>
    <name evidence="2" type="ORF">NPIL_257381</name>
</gene>
<dbReference type="EMBL" id="BMAW01075671">
    <property type="protein sequence ID" value="GFT98013.1"/>
    <property type="molecule type" value="Genomic_DNA"/>
</dbReference>
<dbReference type="InterPro" id="IPR051135">
    <property type="entry name" value="Gal/GlcNAc/GalNAc_ST"/>
</dbReference>
<comment type="caution">
    <text evidence="2">The sequence shown here is derived from an EMBL/GenBank/DDBJ whole genome shotgun (WGS) entry which is preliminary data.</text>
</comment>
<dbReference type="PANTHER" id="PTHR10704">
    <property type="entry name" value="CARBOHYDRATE SULFOTRANSFERASE"/>
    <property type="match status" value="1"/>
</dbReference>
<evidence type="ECO:0000313" key="3">
    <source>
        <dbReference type="Proteomes" id="UP000887013"/>
    </source>
</evidence>
<feature type="compositionally biased region" description="Basic residues" evidence="1">
    <location>
        <begin position="41"/>
        <end position="56"/>
    </location>
</feature>
<accession>A0A8X6UD36</accession>
<dbReference type="OrthoDB" id="6410525at2759"/>
<dbReference type="GO" id="GO:0006044">
    <property type="term" value="P:N-acetylglucosamine metabolic process"/>
    <property type="evidence" value="ECO:0007669"/>
    <property type="project" value="TreeGrafter"/>
</dbReference>
<dbReference type="GO" id="GO:0001517">
    <property type="term" value="F:N-acetylglucosamine 6-O-sulfotransferase activity"/>
    <property type="evidence" value="ECO:0007669"/>
    <property type="project" value="TreeGrafter"/>
</dbReference>